<feature type="signal peptide" evidence="1">
    <location>
        <begin position="1"/>
        <end position="18"/>
    </location>
</feature>
<keyword evidence="1" id="KW-0732">Signal</keyword>
<feature type="chain" id="PRO_5047001916" evidence="1">
    <location>
        <begin position="19"/>
        <end position="235"/>
    </location>
</feature>
<feature type="domain" description="DUF547" evidence="2">
    <location>
        <begin position="63"/>
        <end position="173"/>
    </location>
</feature>
<proteinExistence type="predicted"/>
<dbReference type="PANTHER" id="PTHR34386:SF1">
    <property type="entry name" value="GLUTAREDOXIN-LIKE PROTEIN NRDH"/>
    <property type="match status" value="1"/>
</dbReference>
<organism evidence="3 4">
    <name type="scientific">Tenacibaculum vairaonense</name>
    <dbReference type="NCBI Taxonomy" id="3137860"/>
    <lineage>
        <taxon>Bacteria</taxon>
        <taxon>Pseudomonadati</taxon>
        <taxon>Bacteroidota</taxon>
        <taxon>Flavobacteriia</taxon>
        <taxon>Flavobacteriales</taxon>
        <taxon>Flavobacteriaceae</taxon>
        <taxon>Tenacibaculum</taxon>
    </lineage>
</organism>
<dbReference type="EMBL" id="CAXJRC010000043">
    <property type="protein sequence ID" value="CAL2108108.1"/>
    <property type="molecule type" value="Genomic_DNA"/>
</dbReference>
<dbReference type="PANTHER" id="PTHR34386">
    <property type="entry name" value="GLUTAREDOXIN"/>
    <property type="match status" value="1"/>
</dbReference>
<protein>
    <submittedName>
        <fullName evidence="3">DUF547 domain-containing protein</fullName>
    </submittedName>
</protein>
<dbReference type="RefSeq" id="WP_348703459.1">
    <property type="nucleotide sequence ID" value="NZ_CAXIYA010000011.1"/>
</dbReference>
<dbReference type="InterPro" id="IPR051548">
    <property type="entry name" value="Grx-like_ET"/>
</dbReference>
<evidence type="ECO:0000313" key="4">
    <source>
        <dbReference type="Proteomes" id="UP001497602"/>
    </source>
</evidence>
<accession>A0ABM9PQQ0</accession>
<gene>
    <name evidence="3" type="ORF">T190115A13A_60103</name>
</gene>
<evidence type="ECO:0000313" key="3">
    <source>
        <dbReference type="EMBL" id="CAL2108108.1"/>
    </source>
</evidence>
<reference evidence="3 4" key="1">
    <citation type="submission" date="2024-05" db="EMBL/GenBank/DDBJ databases">
        <authorList>
            <person name="Duchaud E."/>
        </authorList>
    </citation>
    <scope>NUCLEOTIDE SEQUENCE [LARGE SCALE GENOMIC DNA]</scope>
    <source>
        <strain evidence="3">Ena-SAMPLE-TAB-13-05-2024-13:56:06:370-140305</strain>
    </source>
</reference>
<comment type="caution">
    <text evidence="3">The sequence shown here is derived from an EMBL/GenBank/DDBJ whole genome shotgun (WGS) entry which is preliminary data.</text>
</comment>
<name>A0ABM9PQQ0_9FLAO</name>
<evidence type="ECO:0000259" key="2">
    <source>
        <dbReference type="Pfam" id="PF04784"/>
    </source>
</evidence>
<dbReference type="InterPro" id="IPR006869">
    <property type="entry name" value="DUF547"/>
</dbReference>
<evidence type="ECO:0000256" key="1">
    <source>
        <dbReference type="SAM" id="SignalP"/>
    </source>
</evidence>
<dbReference type="Pfam" id="PF04784">
    <property type="entry name" value="DUF547"/>
    <property type="match status" value="1"/>
</dbReference>
<dbReference type="Proteomes" id="UP001497602">
    <property type="component" value="Unassembled WGS sequence"/>
</dbReference>
<keyword evidence="4" id="KW-1185">Reference proteome</keyword>
<sequence>MRKLFLFLSLTFFINTHAQTSVFDGLLKKHVDAKGNVNYKAFKSDESTLDTYLAYLAKTTPKKSWSAAKTKAFWVNAYNAYTVKLILENYPLKSILKIKKKGKDAWNIKFAKVGGKTYTLNHIEHEILRKDFNDPKIHVGVNCASGSCPQLANFAFTEANYESKTKALMKKFVNDTNRNKITAKKLQISKIFEWFKGDFTKKGSLIDFLNKYSDVEISKKAKIRYLEYDWNLNGK</sequence>